<dbReference type="EMBL" id="RZUI01000003">
    <property type="protein sequence ID" value="KAA8831183.1"/>
    <property type="molecule type" value="Genomic_DNA"/>
</dbReference>
<evidence type="ECO:0000313" key="7">
    <source>
        <dbReference type="EMBL" id="KAA8831183.1"/>
    </source>
</evidence>
<reference evidence="7 8" key="1">
    <citation type="journal article" date="2019" name="Syst. Appl. Microbiol.">
        <title>Characterization of Bifidobacterium species in feaces of the Egyptian fruit bat: Description of B. vespertilionis sp. nov. and B. rousetti sp. nov.</title>
        <authorList>
            <person name="Modesto M."/>
            <person name="Satti M."/>
            <person name="Watanabe K."/>
            <person name="Puglisi E."/>
            <person name="Morelli L."/>
            <person name="Huang C.-H."/>
            <person name="Liou J.-S."/>
            <person name="Miyashita M."/>
            <person name="Tamura T."/>
            <person name="Saito S."/>
            <person name="Mori K."/>
            <person name="Huang L."/>
            <person name="Sciavilla P."/>
            <person name="Sandri C."/>
            <person name="Spiezio C."/>
            <person name="Vitali F."/>
            <person name="Cavalieri D."/>
            <person name="Perpetuini G."/>
            <person name="Tofalo R."/>
            <person name="Bonetti A."/>
            <person name="Arita M."/>
            <person name="Mattarelli P."/>
        </authorList>
    </citation>
    <scope>NUCLEOTIDE SEQUENCE [LARGE SCALE GENOMIC DNA]</scope>
    <source>
        <strain evidence="7 8">RST7</strain>
    </source>
</reference>
<accession>A0A5M9ZV35</accession>
<proteinExistence type="inferred from homology"/>
<dbReference type="EC" id="5.3.1.12" evidence="4"/>
<dbReference type="Gene3D" id="3.20.20.140">
    <property type="entry name" value="Metal-dependent hydrolases"/>
    <property type="match status" value="1"/>
</dbReference>
<evidence type="ECO:0000256" key="6">
    <source>
        <dbReference type="ARBA" id="ARBA00023235"/>
    </source>
</evidence>
<dbReference type="PANTHER" id="PTHR30068:SF4">
    <property type="entry name" value="URONATE ISOMERASE"/>
    <property type="match status" value="1"/>
</dbReference>
<name>A0A5M9ZV35_9BIFI</name>
<protein>
    <recommendedName>
        <fullName evidence="5">Uronate isomerase</fullName>
        <ecNumber evidence="4">5.3.1.12</ecNumber>
    </recommendedName>
</protein>
<comment type="pathway">
    <text evidence="2">Carbohydrate metabolism; pentose and glucuronate interconversion.</text>
</comment>
<keyword evidence="6 7" id="KW-0413">Isomerase</keyword>
<evidence type="ECO:0000313" key="8">
    <source>
        <dbReference type="Proteomes" id="UP000412028"/>
    </source>
</evidence>
<dbReference type="NCBIfam" id="NF002794">
    <property type="entry name" value="PRK02925.1"/>
    <property type="match status" value="1"/>
</dbReference>
<organism evidence="7 8">
    <name type="scientific">Bifidobacterium tissieri</name>
    <dbReference type="NCBI Taxonomy" id="1630162"/>
    <lineage>
        <taxon>Bacteria</taxon>
        <taxon>Bacillati</taxon>
        <taxon>Actinomycetota</taxon>
        <taxon>Actinomycetes</taxon>
        <taxon>Bifidobacteriales</taxon>
        <taxon>Bifidobacteriaceae</taxon>
        <taxon>Bifidobacterium</taxon>
    </lineage>
</organism>
<gene>
    <name evidence="7" type="ORF">EMO89_03830</name>
</gene>
<evidence type="ECO:0000256" key="3">
    <source>
        <dbReference type="ARBA" id="ARBA00008397"/>
    </source>
</evidence>
<evidence type="ECO:0000256" key="1">
    <source>
        <dbReference type="ARBA" id="ARBA00001165"/>
    </source>
</evidence>
<dbReference type="InterPro" id="IPR003766">
    <property type="entry name" value="Uronate_isomerase"/>
</dbReference>
<dbReference type="GO" id="GO:0019698">
    <property type="term" value="P:D-galacturonate catabolic process"/>
    <property type="evidence" value="ECO:0007669"/>
    <property type="project" value="TreeGrafter"/>
</dbReference>
<evidence type="ECO:0000256" key="4">
    <source>
        <dbReference type="ARBA" id="ARBA00012546"/>
    </source>
</evidence>
<dbReference type="GO" id="GO:0008880">
    <property type="term" value="F:glucuronate isomerase activity"/>
    <property type="evidence" value="ECO:0007669"/>
    <property type="project" value="UniProtKB-EC"/>
</dbReference>
<dbReference type="Pfam" id="PF02614">
    <property type="entry name" value="UxaC"/>
    <property type="match status" value="1"/>
</dbReference>
<dbReference type="GO" id="GO:0042840">
    <property type="term" value="P:D-glucuronate catabolic process"/>
    <property type="evidence" value="ECO:0007669"/>
    <property type="project" value="TreeGrafter"/>
</dbReference>
<dbReference type="SUPFAM" id="SSF51556">
    <property type="entry name" value="Metallo-dependent hydrolases"/>
    <property type="match status" value="1"/>
</dbReference>
<evidence type="ECO:0000256" key="2">
    <source>
        <dbReference type="ARBA" id="ARBA00004892"/>
    </source>
</evidence>
<dbReference type="OrthoDB" id="9766564at2"/>
<dbReference type="Gene3D" id="1.10.2020.10">
    <property type="entry name" value="uronate isomerase, domain 2, chain A"/>
    <property type="match status" value="1"/>
</dbReference>
<dbReference type="Proteomes" id="UP000412028">
    <property type="component" value="Unassembled WGS sequence"/>
</dbReference>
<sequence length="478" mass="54374">MEDIANKGVSMVNADRLFPADPALRDITRELYAEVKDLPIISPHGHVPIQWFHDKDYHFANPTELFITPDHYVTRIMHSQGVELKDLGVNQKEFTPEQSKHAFELFGKYWYAYAGTPMRYWFEDALANVFGIDKEFGPDTAGEIYDELDALLKTDEFSTRALVKKFNLEFISTTDDTFDDLHLHDETNADPDFPARLAPAFRPDKLLEPKKTPDWAAQVAKLGEVTGEDTSTYEGFFEAMRKRRLYFKEHGAVLSDHSHDDVRSDRVPDDELPALYKEALDGTISEEDATRLRRTFFNDQIRLAQEDGLVMTVHPSVFRSYDKGNLATYGPDTGADIPARAEFAAALQPMLNQYGSNKDFHFVAFTMDETVYSRELAPLAGFYPGFYVGAPWWFIDSPEPILRYLNAVTTAAGFTKLSGFIDDTRALCSIPARHDMNRRLTCRFVAGLVADHRLSLEEGKRVVRDSVQAVPRKVFKLD</sequence>
<dbReference type="PANTHER" id="PTHR30068">
    <property type="entry name" value="URONATE ISOMERASE"/>
    <property type="match status" value="1"/>
</dbReference>
<comment type="catalytic activity">
    <reaction evidence="1">
        <text>D-glucuronate = D-fructuronate</text>
        <dbReference type="Rhea" id="RHEA:13049"/>
        <dbReference type="ChEBI" id="CHEBI:58720"/>
        <dbReference type="ChEBI" id="CHEBI:59863"/>
        <dbReference type="EC" id="5.3.1.12"/>
    </reaction>
</comment>
<evidence type="ECO:0000256" key="5">
    <source>
        <dbReference type="ARBA" id="ARBA00020555"/>
    </source>
</evidence>
<dbReference type="AlphaFoldDB" id="A0A5M9ZV35"/>
<comment type="similarity">
    <text evidence="3">Belongs to the metallo-dependent hydrolases superfamily. Uronate isomerase family.</text>
</comment>
<dbReference type="UniPathway" id="UPA00246"/>
<dbReference type="InterPro" id="IPR032466">
    <property type="entry name" value="Metal_Hydrolase"/>
</dbReference>
<comment type="caution">
    <text evidence="7">The sequence shown here is derived from an EMBL/GenBank/DDBJ whole genome shotgun (WGS) entry which is preliminary data.</text>
</comment>